<evidence type="ECO:0000256" key="1">
    <source>
        <dbReference type="SAM" id="Phobius"/>
    </source>
</evidence>
<organism evidence="2 3">
    <name type="scientific">Pseudomonas phage phiPMW</name>
    <dbReference type="NCBI Taxonomy" id="1815582"/>
    <lineage>
        <taxon>Viruses</taxon>
        <taxon>Duplodnaviria</taxon>
        <taxon>Heunggongvirae</taxon>
        <taxon>Uroviricota</taxon>
        <taxon>Caudoviricetes</taxon>
        <taxon>Plaisancevirus</taxon>
        <taxon>Plaisancevirus PMW</taxon>
    </lineage>
</organism>
<evidence type="ECO:0000313" key="3">
    <source>
        <dbReference type="Proteomes" id="UP000223738"/>
    </source>
</evidence>
<keyword evidence="1" id="KW-1133">Transmembrane helix</keyword>
<keyword evidence="1" id="KW-0812">Transmembrane</keyword>
<gene>
    <name evidence="2" type="ORF">PMW_51</name>
</gene>
<sequence>MQAIKDTLIFLGCCGIVILGICAPFLIVDALHYFGN</sequence>
<proteinExistence type="predicted"/>
<keyword evidence="3" id="KW-1185">Reference proteome</keyword>
<accession>A0A1S5R191</accession>
<evidence type="ECO:0000313" key="2">
    <source>
        <dbReference type="EMBL" id="ANA49176.1"/>
    </source>
</evidence>
<protein>
    <submittedName>
        <fullName evidence="2">Uncharacterized protein</fullName>
    </submittedName>
</protein>
<feature type="transmembrane region" description="Helical" evidence="1">
    <location>
        <begin position="7"/>
        <end position="27"/>
    </location>
</feature>
<keyword evidence="1" id="KW-0472">Membrane</keyword>
<name>A0A1S5R191_9CAUD</name>
<reference evidence="2 3" key="1">
    <citation type="submission" date="2016-03" db="EMBL/GenBank/DDBJ databases">
        <title>Characterization of pf16 and phiPMW: Two novel phages infecting Pseudomonas putida PpG1.</title>
        <authorList>
            <person name="Magill D.J."/>
            <person name="Krylov V.N."/>
            <person name="Allen C.C.R."/>
            <person name="McGrath J.W."/>
            <person name="Quinn J.P."/>
            <person name="Kulakov L.A."/>
        </authorList>
    </citation>
    <scope>NUCLEOTIDE SEQUENCE [LARGE SCALE GENOMIC DNA]</scope>
</reference>
<dbReference type="Proteomes" id="UP000223738">
    <property type="component" value="Segment"/>
</dbReference>
<dbReference type="EMBL" id="KU862660">
    <property type="protein sequence ID" value="ANA49176.1"/>
    <property type="molecule type" value="Genomic_DNA"/>
</dbReference>